<feature type="chain" id="PRO_5045700184" evidence="1">
    <location>
        <begin position="25"/>
        <end position="315"/>
    </location>
</feature>
<protein>
    <submittedName>
        <fullName evidence="3">S-layer homology domain-containing protein</fullName>
    </submittedName>
</protein>
<evidence type="ECO:0000313" key="3">
    <source>
        <dbReference type="EMBL" id="UOF91513.1"/>
    </source>
</evidence>
<accession>A0ABY4CLX9</accession>
<feature type="domain" description="SLH" evidence="2">
    <location>
        <begin position="89"/>
        <end position="151"/>
    </location>
</feature>
<keyword evidence="1" id="KW-0732">Signal</keyword>
<dbReference type="RefSeq" id="WP_347438204.1">
    <property type="nucleotide sequence ID" value="NZ_CP089291.1"/>
</dbReference>
<dbReference type="Pfam" id="PF00395">
    <property type="entry name" value="SLH"/>
    <property type="match status" value="3"/>
</dbReference>
<dbReference type="PROSITE" id="PS51272">
    <property type="entry name" value="SLH"/>
    <property type="match status" value="3"/>
</dbReference>
<dbReference type="Proteomes" id="UP000830167">
    <property type="component" value="Chromosome"/>
</dbReference>
<name>A0ABY4CLX9_9BACL</name>
<evidence type="ECO:0000313" key="4">
    <source>
        <dbReference type="Proteomes" id="UP000830167"/>
    </source>
</evidence>
<sequence>MKVKLLVSSAIIALLLIPATTTYACSQGKTIADLSTADSWAINAITDVAKIGWMSGDTSGNFRPHDNINRREIATIITKIMKLDTPNVQFLSYTDVTPSDWGLKYIEAVRKAGIMSGSGDHFRPNDLITNEEFAVILTKLAHLQITNTSTLSFIDQNIPFADKDSIQAWAKPYVEAVADKGLMTGDGTRFNPQHQMTREEVAIILDKLAKYNGNVELYCGTWSTTIANQSFYLVIDDQGNSKTLSLYNGDPSSNKPYFTLPVTFVSGSSTFDTNDYTGSIQLNGDTINLTLTIKSSNPITIFGGKHFTGTFSQKK</sequence>
<evidence type="ECO:0000256" key="1">
    <source>
        <dbReference type="SAM" id="SignalP"/>
    </source>
</evidence>
<organism evidence="3 4">
    <name type="scientific">Fodinisporobacter ferrooxydans</name>
    <dbReference type="NCBI Taxonomy" id="2901836"/>
    <lineage>
        <taxon>Bacteria</taxon>
        <taxon>Bacillati</taxon>
        <taxon>Bacillota</taxon>
        <taxon>Bacilli</taxon>
        <taxon>Bacillales</taxon>
        <taxon>Alicyclobacillaceae</taxon>
        <taxon>Fodinisporobacter</taxon>
    </lineage>
</organism>
<proteinExistence type="predicted"/>
<feature type="domain" description="SLH" evidence="2">
    <location>
        <begin position="28"/>
        <end position="88"/>
    </location>
</feature>
<feature type="signal peptide" evidence="1">
    <location>
        <begin position="1"/>
        <end position="24"/>
    </location>
</feature>
<dbReference type="PANTHER" id="PTHR43308">
    <property type="entry name" value="OUTER MEMBRANE PROTEIN ALPHA-RELATED"/>
    <property type="match status" value="1"/>
</dbReference>
<evidence type="ECO:0000259" key="2">
    <source>
        <dbReference type="PROSITE" id="PS51272"/>
    </source>
</evidence>
<dbReference type="InterPro" id="IPR001119">
    <property type="entry name" value="SLH_dom"/>
</dbReference>
<dbReference type="PANTHER" id="PTHR43308:SF5">
    <property type="entry name" value="S-LAYER PROTEIN _ PEPTIDOGLYCAN ENDO-BETA-N-ACETYLGLUCOSAMINIDASE"/>
    <property type="match status" value="1"/>
</dbReference>
<feature type="domain" description="SLH" evidence="2">
    <location>
        <begin position="157"/>
        <end position="219"/>
    </location>
</feature>
<dbReference type="EMBL" id="CP089291">
    <property type="protein sequence ID" value="UOF91513.1"/>
    <property type="molecule type" value="Genomic_DNA"/>
</dbReference>
<keyword evidence="4" id="KW-1185">Reference proteome</keyword>
<dbReference type="PROSITE" id="PS51257">
    <property type="entry name" value="PROKAR_LIPOPROTEIN"/>
    <property type="match status" value="1"/>
</dbReference>
<dbReference type="InterPro" id="IPR051465">
    <property type="entry name" value="Cell_Envelope_Struct_Comp"/>
</dbReference>
<reference evidence="3" key="1">
    <citation type="submission" date="2021-12" db="EMBL/GenBank/DDBJ databases">
        <title>Alicyclobacillaceae gen. nov., sp. nov., isolated from chalcocite enrichment system.</title>
        <authorList>
            <person name="Jiang Z."/>
        </authorList>
    </citation>
    <scope>NUCLEOTIDE SEQUENCE</scope>
    <source>
        <strain evidence="3">MYW30-H2</strain>
    </source>
</reference>
<gene>
    <name evidence="3" type="ORF">LSG31_04475</name>
</gene>